<dbReference type="KEGG" id="jre:109010021"/>
<dbReference type="OrthoDB" id="2242903at2759"/>
<dbReference type="SUPFAM" id="SSF52047">
    <property type="entry name" value="RNI-like"/>
    <property type="match status" value="1"/>
</dbReference>
<organism evidence="1 2">
    <name type="scientific">Juglans regia</name>
    <name type="common">English walnut</name>
    <dbReference type="NCBI Taxonomy" id="51240"/>
    <lineage>
        <taxon>Eukaryota</taxon>
        <taxon>Viridiplantae</taxon>
        <taxon>Streptophyta</taxon>
        <taxon>Embryophyta</taxon>
        <taxon>Tracheophyta</taxon>
        <taxon>Spermatophyta</taxon>
        <taxon>Magnoliopsida</taxon>
        <taxon>eudicotyledons</taxon>
        <taxon>Gunneridae</taxon>
        <taxon>Pentapetalae</taxon>
        <taxon>rosids</taxon>
        <taxon>fabids</taxon>
        <taxon>Fagales</taxon>
        <taxon>Juglandaceae</taxon>
        <taxon>Juglans</taxon>
    </lineage>
</organism>
<dbReference type="GeneID" id="109010021"/>
<dbReference type="InterPro" id="IPR036047">
    <property type="entry name" value="F-box-like_dom_sf"/>
</dbReference>
<sequence length="445" mass="49617">MEELPPPLIVEILGRLADSAELARCRLVSKNLNALSYEVASVHLICTLSRYLKSRAPETKHLVTPFKAVFSTLARNSRTLESVSIGVDKSLGSISYDDVEDESDDLYLTDVSFVREWLPEIGGGLKSLSLSDFWVQSCWRKSEVLSLISSCCHTLLELKVKNAWLSVDGLDPMPTLTSLTLEFIRLDDEDLNKVNNCFPSLETLNLIGVGGLKEPKIHLLHLKTCHWTVSNAPLSLAILAPNLVNLTLKCIKPQSLVLETPSLSDFHLSLEEANEFEVKDLHHLKTLQLQSVNLYSLICMFTWGRTVKKLTLDSLQLKMTGFSLDTLFDVFPNLSYLNLGAGGWTEALSSFGSGGLEGRIGMNGLKEIVAYLITVYDIELTLRFIFSILDKCTNLSAMVLMIYHQVGFLTACNLIRRCRAACPGVRWKWGVWKEGMADVWVSDGI</sequence>
<dbReference type="Pfam" id="PF12937">
    <property type="entry name" value="F-box-like"/>
    <property type="match status" value="1"/>
</dbReference>
<gene>
    <name evidence="2" type="primary">LOC109010021</name>
</gene>
<dbReference type="InterPro" id="IPR001810">
    <property type="entry name" value="F-box_dom"/>
</dbReference>
<evidence type="ECO:0000313" key="1">
    <source>
        <dbReference type="Proteomes" id="UP000235220"/>
    </source>
</evidence>
<dbReference type="SUPFAM" id="SSF81383">
    <property type="entry name" value="F-box domain"/>
    <property type="match status" value="1"/>
</dbReference>
<dbReference type="InterPro" id="IPR032675">
    <property type="entry name" value="LRR_dom_sf"/>
</dbReference>
<reference evidence="2" key="1">
    <citation type="submission" date="2025-08" db="UniProtKB">
        <authorList>
            <consortium name="RefSeq"/>
        </authorList>
    </citation>
    <scope>IDENTIFICATION</scope>
    <source>
        <tissue evidence="2">Leaves</tissue>
    </source>
</reference>
<accession>A0A2I4GQU3</accession>
<dbReference type="Gene3D" id="3.80.10.10">
    <property type="entry name" value="Ribonuclease Inhibitor"/>
    <property type="match status" value="1"/>
</dbReference>
<dbReference type="AlphaFoldDB" id="A0A2I4GQU3"/>
<proteinExistence type="predicted"/>
<dbReference type="Proteomes" id="UP000235220">
    <property type="component" value="Chromosome 1"/>
</dbReference>
<evidence type="ECO:0000313" key="2">
    <source>
        <dbReference type="RefSeq" id="XP_018846269.1"/>
    </source>
</evidence>
<protein>
    <submittedName>
        <fullName evidence="2">F-box/LRR-repeat protein At4g29420</fullName>
    </submittedName>
</protein>
<dbReference type="RefSeq" id="XP_018846269.1">
    <property type="nucleotide sequence ID" value="XM_018990724.2"/>
</dbReference>
<name>A0A2I4GQU3_JUGRE</name>
<dbReference type="InterPro" id="IPR044809">
    <property type="entry name" value="AUF1-like"/>
</dbReference>
<dbReference type="Gramene" id="Jr01_27180_p1">
    <property type="protein sequence ID" value="cds.Jr01_27180_p1"/>
    <property type="gene ID" value="Jr01_27180"/>
</dbReference>
<dbReference type="PANTHER" id="PTHR31215">
    <property type="entry name" value="OS05G0510400 PROTEIN-RELATED"/>
    <property type="match status" value="1"/>
</dbReference>
<dbReference type="FunCoup" id="A0A2I4GQU3">
    <property type="interactions" value="1412"/>
</dbReference>
<keyword evidence="1" id="KW-1185">Reference proteome</keyword>